<dbReference type="GO" id="GO:0004363">
    <property type="term" value="F:glutathione synthase activity"/>
    <property type="evidence" value="ECO:0007669"/>
    <property type="project" value="InterPro"/>
</dbReference>
<dbReference type="SUPFAM" id="SSF53633">
    <property type="entry name" value="Carbamate kinase-like"/>
    <property type="match status" value="1"/>
</dbReference>
<evidence type="ECO:0000259" key="2">
    <source>
        <dbReference type="Pfam" id="PF03199"/>
    </source>
</evidence>
<evidence type="ECO:0000313" key="3">
    <source>
        <dbReference type="EMBL" id="KAI5445003.1"/>
    </source>
</evidence>
<dbReference type="AlphaFoldDB" id="A0A9D5BJS4"/>
<dbReference type="InterPro" id="IPR036393">
    <property type="entry name" value="AceGlu_kinase-like_sf"/>
</dbReference>
<proteinExistence type="inferred from homology"/>
<dbReference type="GO" id="GO:0005829">
    <property type="term" value="C:cytosol"/>
    <property type="evidence" value="ECO:0007669"/>
    <property type="project" value="TreeGrafter"/>
</dbReference>
<evidence type="ECO:0000313" key="4">
    <source>
        <dbReference type="Proteomes" id="UP001058974"/>
    </source>
</evidence>
<dbReference type="GO" id="GO:0009090">
    <property type="term" value="P:homoserine biosynthetic process"/>
    <property type="evidence" value="ECO:0007669"/>
    <property type="project" value="TreeGrafter"/>
</dbReference>
<dbReference type="Pfam" id="PF03199">
    <property type="entry name" value="GSH_synthase"/>
    <property type="match status" value="1"/>
</dbReference>
<dbReference type="InterPro" id="IPR042199">
    <property type="entry name" value="AsparK_Bifunc_asparK/hSer_DH"/>
</dbReference>
<feature type="domain" description="Glutathione synthase substrate-binding" evidence="2">
    <location>
        <begin position="121"/>
        <end position="172"/>
    </location>
</feature>
<comment type="caution">
    <text evidence="3">The sequence shown here is derived from an EMBL/GenBank/DDBJ whole genome shotgun (WGS) entry which is preliminary data.</text>
</comment>
<dbReference type="SUPFAM" id="SSF52440">
    <property type="entry name" value="PreATP-grasp domain"/>
    <property type="match status" value="1"/>
</dbReference>
<dbReference type="PANTHER" id="PTHR21499">
    <property type="entry name" value="ASPARTATE KINASE"/>
    <property type="match status" value="1"/>
</dbReference>
<dbReference type="Gene3D" id="1.20.120.1320">
    <property type="entry name" value="Aspartokinase, catalytic domain"/>
    <property type="match status" value="1"/>
</dbReference>
<protein>
    <recommendedName>
        <fullName evidence="2">Glutathione synthase substrate-binding domain-containing protein</fullName>
    </recommendedName>
</protein>
<gene>
    <name evidence="3" type="ORF">KIW84_013323</name>
</gene>
<dbReference type="GO" id="GO:0005524">
    <property type="term" value="F:ATP binding"/>
    <property type="evidence" value="ECO:0007669"/>
    <property type="project" value="InterPro"/>
</dbReference>
<dbReference type="GO" id="GO:0009570">
    <property type="term" value="C:chloroplast stroma"/>
    <property type="evidence" value="ECO:0007669"/>
    <property type="project" value="TreeGrafter"/>
</dbReference>
<dbReference type="EMBL" id="JAMSHJ010000001">
    <property type="protein sequence ID" value="KAI5445003.1"/>
    <property type="molecule type" value="Genomic_DNA"/>
</dbReference>
<comment type="similarity">
    <text evidence="1">Belongs to the aspartokinase family.</text>
</comment>
<dbReference type="Gramene" id="Psat01G0332300-T1">
    <property type="protein sequence ID" value="KAI5445003.1"/>
    <property type="gene ID" value="KIW84_013323"/>
</dbReference>
<evidence type="ECO:0000256" key="1">
    <source>
        <dbReference type="ARBA" id="ARBA00010122"/>
    </source>
</evidence>
<dbReference type="GO" id="GO:0009089">
    <property type="term" value="P:lysine biosynthetic process via diaminopimelate"/>
    <property type="evidence" value="ECO:0007669"/>
    <property type="project" value="TreeGrafter"/>
</dbReference>
<keyword evidence="4" id="KW-1185">Reference proteome</keyword>
<dbReference type="InterPro" id="IPR004887">
    <property type="entry name" value="GSH_synth_subst-bd"/>
</dbReference>
<dbReference type="GO" id="GO:0004072">
    <property type="term" value="F:aspartate kinase activity"/>
    <property type="evidence" value="ECO:0007669"/>
    <property type="project" value="TreeGrafter"/>
</dbReference>
<dbReference type="Gene3D" id="3.40.1160.10">
    <property type="entry name" value="Acetylglutamate kinase-like"/>
    <property type="match status" value="1"/>
</dbReference>
<reference evidence="3 4" key="1">
    <citation type="journal article" date="2022" name="Nat. Genet.">
        <title>Improved pea reference genome and pan-genome highlight genomic features and evolutionary characteristics.</title>
        <authorList>
            <person name="Yang T."/>
            <person name="Liu R."/>
            <person name="Luo Y."/>
            <person name="Hu S."/>
            <person name="Wang D."/>
            <person name="Wang C."/>
            <person name="Pandey M.K."/>
            <person name="Ge S."/>
            <person name="Xu Q."/>
            <person name="Li N."/>
            <person name="Li G."/>
            <person name="Huang Y."/>
            <person name="Saxena R.K."/>
            <person name="Ji Y."/>
            <person name="Li M."/>
            <person name="Yan X."/>
            <person name="He Y."/>
            <person name="Liu Y."/>
            <person name="Wang X."/>
            <person name="Xiang C."/>
            <person name="Varshney R.K."/>
            <person name="Ding H."/>
            <person name="Gao S."/>
            <person name="Zong X."/>
        </authorList>
    </citation>
    <scope>NUCLEOTIDE SEQUENCE [LARGE SCALE GENOMIC DNA]</scope>
    <source>
        <strain evidence="3 4">cv. Zhongwan 6</strain>
    </source>
</reference>
<name>A0A9D5BJS4_PEA</name>
<dbReference type="Proteomes" id="UP001058974">
    <property type="component" value="Chromosome 1"/>
</dbReference>
<organism evidence="3 4">
    <name type="scientific">Pisum sativum</name>
    <name type="common">Garden pea</name>
    <name type="synonym">Lathyrus oleraceus</name>
    <dbReference type="NCBI Taxonomy" id="3888"/>
    <lineage>
        <taxon>Eukaryota</taxon>
        <taxon>Viridiplantae</taxon>
        <taxon>Streptophyta</taxon>
        <taxon>Embryophyta</taxon>
        <taxon>Tracheophyta</taxon>
        <taxon>Spermatophyta</taxon>
        <taxon>Magnoliopsida</taxon>
        <taxon>eudicotyledons</taxon>
        <taxon>Gunneridae</taxon>
        <taxon>Pentapetalae</taxon>
        <taxon>rosids</taxon>
        <taxon>fabids</taxon>
        <taxon>Fabales</taxon>
        <taxon>Fabaceae</taxon>
        <taxon>Papilionoideae</taxon>
        <taxon>50 kb inversion clade</taxon>
        <taxon>NPAAA clade</taxon>
        <taxon>Hologalegina</taxon>
        <taxon>IRL clade</taxon>
        <taxon>Fabeae</taxon>
        <taxon>Lathyrus</taxon>
    </lineage>
</organism>
<sequence length="189" mass="20930">MPTRIFAAYRNKIGVKTCQYDAFEIGFITTNDFTDVDILEATYPAVAKRLHGDWVSDPAIPVITGFLRKARKPCAVTTLGRGGSELISTTIGKALGLLEIQARFHQSILKKKPKSEGEILPDGTLNINGLAVAVIYFKVGYAPADYPSESEWKAMLLMERSSAIKCPSISPHFGWHQEDSTRTRKARRS</sequence>
<dbReference type="InterPro" id="IPR016185">
    <property type="entry name" value="PreATP-grasp_dom_sf"/>
</dbReference>
<dbReference type="PANTHER" id="PTHR21499:SF59">
    <property type="entry name" value="ASPARTOKINASE"/>
    <property type="match status" value="1"/>
</dbReference>
<accession>A0A9D5BJS4</accession>